<evidence type="ECO:0000259" key="2">
    <source>
        <dbReference type="Pfam" id="PF13976"/>
    </source>
</evidence>
<reference evidence="6" key="1">
    <citation type="submission" date="2016-04" db="EMBL/GenBank/DDBJ databases">
        <title>Cephalotus genome sequencing.</title>
        <authorList>
            <person name="Fukushima K."/>
            <person name="Hasebe M."/>
            <person name="Fang X."/>
        </authorList>
    </citation>
    <scope>NUCLEOTIDE SEQUENCE [LARGE SCALE GENOMIC DNA]</scope>
    <source>
        <strain evidence="6">cv. St1</strain>
    </source>
</reference>
<accession>A0A1Q3BVF6</accession>
<dbReference type="Pfam" id="PF13976">
    <property type="entry name" value="gag_pre-integrs"/>
    <property type="match status" value="1"/>
</dbReference>
<feature type="domain" description="Retrotransposon Copia-like N-terminal" evidence="3">
    <location>
        <begin position="1"/>
        <end position="22"/>
    </location>
</feature>
<protein>
    <submittedName>
        <fullName evidence="5">Gag_pre-integrs domain-containing protein/UBN2_3 domain-containing protein</fullName>
    </submittedName>
</protein>
<dbReference type="InterPro" id="IPR025724">
    <property type="entry name" value="GAG-pre-integrase_dom"/>
</dbReference>
<name>A0A1Q3BVF6_CEPFO</name>
<gene>
    <name evidence="5" type="ORF">CFOL_v3_15348</name>
</gene>
<evidence type="ECO:0000259" key="4">
    <source>
        <dbReference type="Pfam" id="PF22936"/>
    </source>
</evidence>
<keyword evidence="6" id="KW-1185">Reference proteome</keyword>
<sequence>MLIALTAKNKLGFIDGTCEKPDTTSPKLHLWERCNAFVLSWIMNTVSREIFNGIIYSIDAFSVWKDLKERFNKVNGSRIFSLHKEIGCYAQGSLTVSAYYSKLRQLWDEYDSLVTLPSCGCPTSRAYVEHDQQQKLLQFLLGLNDSYGAIRSQILMMSPLPTIGQAYSLISQEESHRGILSVHATITDTPAAFYSSSNKIKERCEHCNWPGHKKENCYKLIGYPPGHKLYKGKKGVSTAGHQKYDRGAENSKKFAVNNSMTEPPTQPNTSPMLFTPYQYQQIIKLLNREVSTDSAEPKANLAGTFASLMSLCTTDEWIIDSGANDHMTANFECLNFPKPYASNNATVNLPNGNKTKITHIGTVTIIDQLNLQNVLFVPDSTFNLLSISQFTKEHHCFVVFYPHFCLFQDLWTGMIKGIGKVKHGLYYLVPHTSHSSSSASTHTHFDSIHCNKVLSDNKDVSIDLWHRRFGHVSFSILEMLPFIDNKIQSVHCSICLLAKQTRLPFPHSNSESNFIFQLLHMDRSPARGLTRRRWPVRVRHTSSVSHQK</sequence>
<dbReference type="AlphaFoldDB" id="A0A1Q3BVF6"/>
<proteinExistence type="predicted"/>
<dbReference type="PANTHER" id="PTHR34222:SF97">
    <property type="entry name" value="CATALYTIC REGION, PUTATIVE-RELATED"/>
    <property type="match status" value="1"/>
</dbReference>
<evidence type="ECO:0000259" key="1">
    <source>
        <dbReference type="Pfam" id="PF03732"/>
    </source>
</evidence>
<dbReference type="PANTHER" id="PTHR34222">
    <property type="entry name" value="GAG_PRE-INTEGRS DOMAIN-CONTAINING PROTEIN"/>
    <property type="match status" value="1"/>
</dbReference>
<dbReference type="STRING" id="3775.A0A1Q3BVF6"/>
<dbReference type="Pfam" id="PF14244">
    <property type="entry name" value="Retrotran_gag_3"/>
    <property type="match status" value="1"/>
</dbReference>
<dbReference type="InterPro" id="IPR005162">
    <property type="entry name" value="Retrotrans_gag_dom"/>
</dbReference>
<dbReference type="Pfam" id="PF03732">
    <property type="entry name" value="Retrotrans_gag"/>
    <property type="match status" value="1"/>
</dbReference>
<dbReference type="InterPro" id="IPR029472">
    <property type="entry name" value="Copia-like_N"/>
</dbReference>
<dbReference type="InParanoid" id="A0A1Q3BVF6"/>
<dbReference type="InterPro" id="IPR054722">
    <property type="entry name" value="PolX-like_BBD"/>
</dbReference>
<dbReference type="EMBL" id="BDDD01000947">
    <property type="protein sequence ID" value="GAV71859.1"/>
    <property type="molecule type" value="Genomic_DNA"/>
</dbReference>
<feature type="domain" description="Retrotransposon gag" evidence="1">
    <location>
        <begin position="40"/>
        <end position="143"/>
    </location>
</feature>
<evidence type="ECO:0000259" key="3">
    <source>
        <dbReference type="Pfam" id="PF14244"/>
    </source>
</evidence>
<dbReference type="Proteomes" id="UP000187406">
    <property type="component" value="Unassembled WGS sequence"/>
</dbReference>
<organism evidence="5 6">
    <name type="scientific">Cephalotus follicularis</name>
    <name type="common">Albany pitcher plant</name>
    <dbReference type="NCBI Taxonomy" id="3775"/>
    <lineage>
        <taxon>Eukaryota</taxon>
        <taxon>Viridiplantae</taxon>
        <taxon>Streptophyta</taxon>
        <taxon>Embryophyta</taxon>
        <taxon>Tracheophyta</taxon>
        <taxon>Spermatophyta</taxon>
        <taxon>Magnoliopsida</taxon>
        <taxon>eudicotyledons</taxon>
        <taxon>Gunneridae</taxon>
        <taxon>Pentapetalae</taxon>
        <taxon>rosids</taxon>
        <taxon>fabids</taxon>
        <taxon>Oxalidales</taxon>
        <taxon>Cephalotaceae</taxon>
        <taxon>Cephalotus</taxon>
    </lineage>
</organism>
<dbReference type="OrthoDB" id="1748682at2759"/>
<evidence type="ECO:0000313" key="6">
    <source>
        <dbReference type="Proteomes" id="UP000187406"/>
    </source>
</evidence>
<comment type="caution">
    <text evidence="5">The sequence shown here is derived from an EMBL/GenBank/DDBJ whole genome shotgun (WGS) entry which is preliminary data.</text>
</comment>
<evidence type="ECO:0000313" key="5">
    <source>
        <dbReference type="EMBL" id="GAV71859.1"/>
    </source>
</evidence>
<dbReference type="Pfam" id="PF22936">
    <property type="entry name" value="Pol_BBD"/>
    <property type="match status" value="1"/>
</dbReference>
<feature type="domain" description="Retrovirus-related Pol polyprotein from transposon TNT 1-94-like beta-barrel" evidence="4">
    <location>
        <begin position="317"/>
        <end position="393"/>
    </location>
</feature>
<feature type="domain" description="GAG-pre-integrase" evidence="2">
    <location>
        <begin position="444"/>
        <end position="500"/>
    </location>
</feature>